<keyword evidence="3" id="KW-1185">Reference proteome</keyword>
<dbReference type="EMBL" id="KL142376">
    <property type="protein sequence ID" value="KDR77708.1"/>
    <property type="molecule type" value="Genomic_DNA"/>
</dbReference>
<feature type="region of interest" description="Disordered" evidence="1">
    <location>
        <begin position="53"/>
        <end position="98"/>
    </location>
</feature>
<organism evidence="2 3">
    <name type="scientific">Galerina marginata (strain CBS 339.88)</name>
    <dbReference type="NCBI Taxonomy" id="685588"/>
    <lineage>
        <taxon>Eukaryota</taxon>
        <taxon>Fungi</taxon>
        <taxon>Dikarya</taxon>
        <taxon>Basidiomycota</taxon>
        <taxon>Agaricomycotina</taxon>
        <taxon>Agaricomycetes</taxon>
        <taxon>Agaricomycetidae</taxon>
        <taxon>Agaricales</taxon>
        <taxon>Agaricineae</taxon>
        <taxon>Strophariaceae</taxon>
        <taxon>Galerina</taxon>
    </lineage>
</organism>
<protein>
    <submittedName>
        <fullName evidence="2">Uncharacterized protein</fullName>
    </submittedName>
</protein>
<sequence>MKISEAKETLPVRAGLSLAATRIRMWMETTFGPMTTTAGCSFPWTSSGIVGKLTLPKNDGNPDLNDGEATASHSHHTQNGGSCWQIEPTPPVHTSTSVAVAGSKDCASIASLPI</sequence>
<proteinExistence type="predicted"/>
<dbReference type="AlphaFoldDB" id="A0A067TFE9"/>
<gene>
    <name evidence="2" type="ORF">GALMADRAFT_224955</name>
</gene>
<evidence type="ECO:0000256" key="1">
    <source>
        <dbReference type="SAM" id="MobiDB-lite"/>
    </source>
</evidence>
<evidence type="ECO:0000313" key="2">
    <source>
        <dbReference type="EMBL" id="KDR77708.1"/>
    </source>
</evidence>
<reference evidence="3" key="1">
    <citation type="journal article" date="2014" name="Proc. Natl. Acad. Sci. U.S.A.">
        <title>Extensive sampling of basidiomycete genomes demonstrates inadequacy of the white-rot/brown-rot paradigm for wood decay fungi.</title>
        <authorList>
            <person name="Riley R."/>
            <person name="Salamov A.A."/>
            <person name="Brown D.W."/>
            <person name="Nagy L.G."/>
            <person name="Floudas D."/>
            <person name="Held B.W."/>
            <person name="Levasseur A."/>
            <person name="Lombard V."/>
            <person name="Morin E."/>
            <person name="Otillar R."/>
            <person name="Lindquist E.A."/>
            <person name="Sun H."/>
            <person name="LaButti K.M."/>
            <person name="Schmutz J."/>
            <person name="Jabbour D."/>
            <person name="Luo H."/>
            <person name="Baker S.E."/>
            <person name="Pisabarro A.G."/>
            <person name="Walton J.D."/>
            <person name="Blanchette R.A."/>
            <person name="Henrissat B."/>
            <person name="Martin F."/>
            <person name="Cullen D."/>
            <person name="Hibbett D.S."/>
            <person name="Grigoriev I.V."/>
        </authorList>
    </citation>
    <scope>NUCLEOTIDE SEQUENCE [LARGE SCALE GENOMIC DNA]</scope>
    <source>
        <strain evidence="3">CBS 339.88</strain>
    </source>
</reference>
<dbReference type="Proteomes" id="UP000027222">
    <property type="component" value="Unassembled WGS sequence"/>
</dbReference>
<accession>A0A067TFE9</accession>
<name>A0A067TFE9_GALM3</name>
<dbReference type="HOGENOM" id="CLU_170497_0_0_1"/>
<evidence type="ECO:0000313" key="3">
    <source>
        <dbReference type="Proteomes" id="UP000027222"/>
    </source>
</evidence>